<evidence type="ECO:0000256" key="1">
    <source>
        <dbReference type="SAM" id="Phobius"/>
    </source>
</evidence>
<feature type="transmembrane region" description="Helical" evidence="1">
    <location>
        <begin position="79"/>
        <end position="96"/>
    </location>
</feature>
<feature type="domain" description="Protein FecR C-terminal" evidence="3">
    <location>
        <begin position="319"/>
        <end position="387"/>
    </location>
</feature>
<evidence type="ECO:0000313" key="4">
    <source>
        <dbReference type="EMBL" id="SDE64257.1"/>
    </source>
</evidence>
<keyword evidence="5" id="KW-1185">Reference proteome</keyword>
<dbReference type="Pfam" id="PF04773">
    <property type="entry name" value="FecR"/>
    <property type="match status" value="1"/>
</dbReference>
<name>A0A1G7EKZ5_9FLAO</name>
<dbReference type="Pfam" id="PF16344">
    <property type="entry name" value="FecR_C"/>
    <property type="match status" value="1"/>
</dbReference>
<evidence type="ECO:0000259" key="2">
    <source>
        <dbReference type="Pfam" id="PF04773"/>
    </source>
</evidence>
<gene>
    <name evidence="4" type="ORF">SAMN05421636_106233</name>
</gene>
<keyword evidence="1" id="KW-0812">Transmembrane</keyword>
<sequence length="389" mass="44454">MCETSVLIEKYLQGELTKAERQKLMEWVLAKEENRVFFKNRIREYDRNCSTDFDHEAAFLKFSGAITTKKSKKRIPFHIFRYAAVFAILLASAIFVKSHFLDNPQPTDNRVTKEQPIFPDKEGIVLKLDDGSTQEIDSESDGLVQDAQGNVIANKDKNQLTFDSKAETEKTRVRFNELYVPNGQRFKVKLSDGTWVWLNSGSKLRFPQHFARGSKSREVFLEGEAFFDVTKNAQKPFIVTAENINIKVLGTRFNLSAYGTDDAIATTLVEGAVNVYEIKTPKNRTRLSPSYQANFNKSTKSLGKQKVNTSLYTAWMQNKLIINDLTFPEILKKLERTHNVTFINKAPHLNAAVFQGEFHNESVESILKTIALSTPFSYKIEQNRITILK</sequence>
<dbReference type="PANTHER" id="PTHR30273">
    <property type="entry name" value="PERIPLASMIC SIGNAL SENSOR AND SIGMA FACTOR ACTIVATOR FECR-RELATED"/>
    <property type="match status" value="1"/>
</dbReference>
<dbReference type="Gene3D" id="3.55.50.30">
    <property type="match status" value="1"/>
</dbReference>
<organism evidence="4 5">
    <name type="scientific">Pricia antarctica</name>
    <dbReference type="NCBI Taxonomy" id="641691"/>
    <lineage>
        <taxon>Bacteria</taxon>
        <taxon>Pseudomonadati</taxon>
        <taxon>Bacteroidota</taxon>
        <taxon>Flavobacteriia</taxon>
        <taxon>Flavobacteriales</taxon>
        <taxon>Flavobacteriaceae</taxon>
        <taxon>Pricia</taxon>
    </lineage>
</organism>
<accession>A0A1G7EKZ5</accession>
<dbReference type="STRING" id="641691.SAMN05421636_106233"/>
<dbReference type="GO" id="GO:0016989">
    <property type="term" value="F:sigma factor antagonist activity"/>
    <property type="evidence" value="ECO:0007669"/>
    <property type="project" value="TreeGrafter"/>
</dbReference>
<dbReference type="RefSeq" id="WP_091869437.1">
    <property type="nucleotide sequence ID" value="NZ_FNAO01000006.1"/>
</dbReference>
<evidence type="ECO:0000259" key="3">
    <source>
        <dbReference type="Pfam" id="PF16344"/>
    </source>
</evidence>
<dbReference type="FunFam" id="2.60.120.1440:FF:000001">
    <property type="entry name" value="Putative anti-sigma factor"/>
    <property type="match status" value="1"/>
</dbReference>
<evidence type="ECO:0000313" key="5">
    <source>
        <dbReference type="Proteomes" id="UP000199109"/>
    </source>
</evidence>
<dbReference type="AlphaFoldDB" id="A0A1G7EKZ5"/>
<dbReference type="Proteomes" id="UP000199109">
    <property type="component" value="Unassembled WGS sequence"/>
</dbReference>
<proteinExistence type="predicted"/>
<dbReference type="Gene3D" id="2.60.120.1440">
    <property type="match status" value="1"/>
</dbReference>
<dbReference type="OrthoDB" id="649666at2"/>
<keyword evidence="1" id="KW-0472">Membrane</keyword>
<dbReference type="InterPro" id="IPR032508">
    <property type="entry name" value="FecR_C"/>
</dbReference>
<reference evidence="4 5" key="1">
    <citation type="submission" date="2016-10" db="EMBL/GenBank/DDBJ databases">
        <authorList>
            <person name="de Groot N.N."/>
        </authorList>
    </citation>
    <scope>NUCLEOTIDE SEQUENCE [LARGE SCALE GENOMIC DNA]</scope>
    <source>
        <strain evidence="4 5">DSM 23421</strain>
    </source>
</reference>
<dbReference type="InterPro" id="IPR012373">
    <property type="entry name" value="Ferrdict_sens_TM"/>
</dbReference>
<dbReference type="InterPro" id="IPR006860">
    <property type="entry name" value="FecR"/>
</dbReference>
<protein>
    <submittedName>
        <fullName evidence="4">FecR family protein</fullName>
    </submittedName>
</protein>
<dbReference type="EMBL" id="FNAO01000006">
    <property type="protein sequence ID" value="SDE64257.1"/>
    <property type="molecule type" value="Genomic_DNA"/>
</dbReference>
<feature type="domain" description="FecR protein" evidence="2">
    <location>
        <begin position="180"/>
        <end position="274"/>
    </location>
</feature>
<dbReference type="PANTHER" id="PTHR30273:SF2">
    <property type="entry name" value="PROTEIN FECR"/>
    <property type="match status" value="1"/>
</dbReference>
<keyword evidence="1" id="KW-1133">Transmembrane helix</keyword>